<gene>
    <name evidence="2" type="ORF">TWF718_010910</name>
</gene>
<feature type="signal peptide" evidence="1">
    <location>
        <begin position="1"/>
        <end position="22"/>
    </location>
</feature>
<keyword evidence="1" id="KW-0732">Signal</keyword>
<reference evidence="2 3" key="1">
    <citation type="submission" date="2019-10" db="EMBL/GenBank/DDBJ databases">
        <authorList>
            <person name="Palmer J.M."/>
        </authorList>
    </citation>
    <scope>NUCLEOTIDE SEQUENCE [LARGE SCALE GENOMIC DNA]</scope>
    <source>
        <strain evidence="2 3">TWF718</strain>
    </source>
</reference>
<proteinExistence type="predicted"/>
<evidence type="ECO:0000313" key="2">
    <source>
        <dbReference type="EMBL" id="KAK6333086.1"/>
    </source>
</evidence>
<name>A0AAN8NN31_9PEZI</name>
<accession>A0AAN8NN31</accession>
<dbReference type="AlphaFoldDB" id="A0AAN8NN31"/>
<organism evidence="2 3">
    <name type="scientific">Orbilia javanica</name>
    <dbReference type="NCBI Taxonomy" id="47235"/>
    <lineage>
        <taxon>Eukaryota</taxon>
        <taxon>Fungi</taxon>
        <taxon>Dikarya</taxon>
        <taxon>Ascomycota</taxon>
        <taxon>Pezizomycotina</taxon>
        <taxon>Orbiliomycetes</taxon>
        <taxon>Orbiliales</taxon>
        <taxon>Orbiliaceae</taxon>
        <taxon>Orbilia</taxon>
    </lineage>
</organism>
<protein>
    <submittedName>
        <fullName evidence="2">Uncharacterized protein</fullName>
    </submittedName>
</protein>
<dbReference type="EMBL" id="JAVHNR010000009">
    <property type="protein sequence ID" value="KAK6333086.1"/>
    <property type="molecule type" value="Genomic_DNA"/>
</dbReference>
<keyword evidence="3" id="KW-1185">Reference proteome</keyword>
<dbReference type="Proteomes" id="UP001313282">
    <property type="component" value="Unassembled WGS sequence"/>
</dbReference>
<evidence type="ECO:0000313" key="3">
    <source>
        <dbReference type="Proteomes" id="UP001313282"/>
    </source>
</evidence>
<feature type="chain" id="PRO_5042866854" evidence="1">
    <location>
        <begin position="23"/>
        <end position="333"/>
    </location>
</feature>
<evidence type="ECO:0000256" key="1">
    <source>
        <dbReference type="SAM" id="SignalP"/>
    </source>
</evidence>
<sequence length="333" mass="36875">MKFKSIIPLLSVILTTIKPCIAPDPIVSSPTAQIEIPIVEYRGWIAANFETFSSIYDELRRFLLARKETCAIYPPAPDSTYNVNIRTTLGHYVFTIEILLHKVGRAIEVAKNEPADPSKDTALVTLMRRLYDGTWGPAEEIETVLDRVIEIISDSITELIKLDSDVSEFVKVPPDPTTLAPGYTKADAISHYFALPKWSTAHPPNTILLVDPGRKDAWLENFVGMSDDISVLSTFMYSFSNSALDDGLDNPAYTEVLNTPDYNPNFGVEGARPYTPIDVFRNIRAWYECWAQPIREIVRLGELVTPLPGSPESEILQIVNNIGGDAGSGAEAA</sequence>
<comment type="caution">
    <text evidence="2">The sequence shown here is derived from an EMBL/GenBank/DDBJ whole genome shotgun (WGS) entry which is preliminary data.</text>
</comment>